<dbReference type="SFLD" id="SFLDS00003">
    <property type="entry name" value="Haloacid_Dehalogenase"/>
    <property type="match status" value="1"/>
</dbReference>
<dbReference type="Pfam" id="PF08282">
    <property type="entry name" value="Hydrolase_3"/>
    <property type="match status" value="1"/>
</dbReference>
<dbReference type="InterPro" id="IPR006379">
    <property type="entry name" value="HAD-SF_hydro_IIB"/>
</dbReference>
<reference evidence="1" key="1">
    <citation type="journal article" date="2021" name="PeerJ">
        <title>Extensive microbial diversity within the chicken gut microbiome revealed by metagenomics and culture.</title>
        <authorList>
            <person name="Gilroy R."/>
            <person name="Ravi A."/>
            <person name="Getino M."/>
            <person name="Pursley I."/>
            <person name="Horton D.L."/>
            <person name="Alikhan N.F."/>
            <person name="Baker D."/>
            <person name="Gharbi K."/>
            <person name="Hall N."/>
            <person name="Watson M."/>
            <person name="Adriaenssens E.M."/>
            <person name="Foster-Nyarko E."/>
            <person name="Jarju S."/>
            <person name="Secka A."/>
            <person name="Antonio M."/>
            <person name="Oren A."/>
            <person name="Chaudhuri R.R."/>
            <person name="La Ragione R."/>
            <person name="Hildebrand F."/>
            <person name="Pallen M.J."/>
        </authorList>
    </citation>
    <scope>NUCLEOTIDE SEQUENCE</scope>
    <source>
        <strain evidence="1">3204</strain>
    </source>
</reference>
<dbReference type="InterPro" id="IPR036412">
    <property type="entry name" value="HAD-like_sf"/>
</dbReference>
<dbReference type="NCBIfam" id="TIGR00099">
    <property type="entry name" value="Cof-subfamily"/>
    <property type="match status" value="1"/>
</dbReference>
<dbReference type="Gene3D" id="3.40.50.1000">
    <property type="entry name" value="HAD superfamily/HAD-like"/>
    <property type="match status" value="1"/>
</dbReference>
<evidence type="ECO:0000313" key="2">
    <source>
        <dbReference type="Proteomes" id="UP000824013"/>
    </source>
</evidence>
<dbReference type="Gene3D" id="3.30.1240.10">
    <property type="match status" value="1"/>
</dbReference>
<dbReference type="PANTHER" id="PTHR10000:SF25">
    <property type="entry name" value="PHOSPHATASE YKRA-RELATED"/>
    <property type="match status" value="1"/>
</dbReference>
<organism evidence="1 2">
    <name type="scientific">Candidatus Companilactobacillus pullicola</name>
    <dbReference type="NCBI Taxonomy" id="2838523"/>
    <lineage>
        <taxon>Bacteria</taxon>
        <taxon>Bacillati</taxon>
        <taxon>Bacillota</taxon>
        <taxon>Bacilli</taxon>
        <taxon>Lactobacillales</taxon>
        <taxon>Lactobacillaceae</taxon>
        <taxon>Companilactobacillus</taxon>
    </lineage>
</organism>
<dbReference type="PANTHER" id="PTHR10000">
    <property type="entry name" value="PHOSPHOSERINE PHOSPHATASE"/>
    <property type="match status" value="1"/>
</dbReference>
<name>A0A9D1ZPF8_9LACO</name>
<dbReference type="EMBL" id="DXCM01000099">
    <property type="protein sequence ID" value="HIY94012.1"/>
    <property type="molecule type" value="Genomic_DNA"/>
</dbReference>
<dbReference type="InterPro" id="IPR000150">
    <property type="entry name" value="Cof"/>
</dbReference>
<dbReference type="AlphaFoldDB" id="A0A9D1ZPF8"/>
<proteinExistence type="predicted"/>
<protein>
    <submittedName>
        <fullName evidence="1">Cof-type HAD-IIB family hydrolase</fullName>
    </submittedName>
</protein>
<dbReference type="GO" id="GO:0005829">
    <property type="term" value="C:cytosol"/>
    <property type="evidence" value="ECO:0007669"/>
    <property type="project" value="TreeGrafter"/>
</dbReference>
<dbReference type="PROSITE" id="PS01229">
    <property type="entry name" value="COF_2"/>
    <property type="match status" value="1"/>
</dbReference>
<dbReference type="NCBIfam" id="TIGR01484">
    <property type="entry name" value="HAD-SF-IIB"/>
    <property type="match status" value="1"/>
</dbReference>
<dbReference type="GO" id="GO:0016791">
    <property type="term" value="F:phosphatase activity"/>
    <property type="evidence" value="ECO:0007669"/>
    <property type="project" value="UniProtKB-ARBA"/>
</dbReference>
<comment type="caution">
    <text evidence="1">The sequence shown here is derived from an EMBL/GenBank/DDBJ whole genome shotgun (WGS) entry which is preliminary data.</text>
</comment>
<reference evidence="1" key="2">
    <citation type="submission" date="2021-04" db="EMBL/GenBank/DDBJ databases">
        <authorList>
            <person name="Gilroy R."/>
        </authorList>
    </citation>
    <scope>NUCLEOTIDE SEQUENCE</scope>
    <source>
        <strain evidence="1">3204</strain>
    </source>
</reference>
<dbReference type="Proteomes" id="UP000824013">
    <property type="component" value="Unassembled WGS sequence"/>
</dbReference>
<sequence>MQTNYKGTVFFDLDGTLLNNQSQVDDSVASAVRQLKKNNYLPVICTGRAPIEIEAATSATGIDTYVTLNGALVESQSKTVYSNDIKPDVIKKIMDMAHKNGDSLFMHAHTRNSLSAQTPYIKEFFHALKLEIPEIDPNFYKKDAIPMFVIITDDDGKKYQEKFPELQIYNTGYHSLDTVAKGVSKMSGIKHLLEDLNMKDKPVYAFGDGANDLPMIKFADYGIAMANGIDEVKDVATYITTENVNGGIVKGLKHFDLID</sequence>
<dbReference type="InterPro" id="IPR023214">
    <property type="entry name" value="HAD_sf"/>
</dbReference>
<accession>A0A9D1ZPF8</accession>
<dbReference type="GO" id="GO:0000287">
    <property type="term" value="F:magnesium ion binding"/>
    <property type="evidence" value="ECO:0007669"/>
    <property type="project" value="TreeGrafter"/>
</dbReference>
<dbReference type="PRINTS" id="PR00119">
    <property type="entry name" value="CATATPASE"/>
</dbReference>
<keyword evidence="1" id="KW-0378">Hydrolase</keyword>
<gene>
    <name evidence="1" type="ORF">H9820_13845</name>
</gene>
<evidence type="ECO:0000313" key="1">
    <source>
        <dbReference type="EMBL" id="HIY94012.1"/>
    </source>
</evidence>
<dbReference type="SUPFAM" id="SSF56784">
    <property type="entry name" value="HAD-like"/>
    <property type="match status" value="1"/>
</dbReference>
<dbReference type="SFLD" id="SFLDG01140">
    <property type="entry name" value="C2.B:_Phosphomannomutase_and_P"/>
    <property type="match status" value="1"/>
</dbReference>